<organism evidence="8 9">
    <name type="scientific">Corchorus olitorius</name>
    <dbReference type="NCBI Taxonomy" id="93759"/>
    <lineage>
        <taxon>Eukaryota</taxon>
        <taxon>Viridiplantae</taxon>
        <taxon>Streptophyta</taxon>
        <taxon>Embryophyta</taxon>
        <taxon>Tracheophyta</taxon>
        <taxon>Spermatophyta</taxon>
        <taxon>Magnoliopsida</taxon>
        <taxon>eudicotyledons</taxon>
        <taxon>Gunneridae</taxon>
        <taxon>Pentapetalae</taxon>
        <taxon>rosids</taxon>
        <taxon>malvids</taxon>
        <taxon>Malvales</taxon>
        <taxon>Malvaceae</taxon>
        <taxon>Grewioideae</taxon>
        <taxon>Apeibeae</taxon>
        <taxon>Corchorus</taxon>
    </lineage>
</organism>
<dbReference type="InterPro" id="IPR004088">
    <property type="entry name" value="KH_dom_type_1"/>
</dbReference>
<dbReference type="Proteomes" id="UP000187203">
    <property type="component" value="Unassembled WGS sequence"/>
</dbReference>
<dbReference type="GO" id="GO:0071038">
    <property type="term" value="P:TRAMP-dependent tRNA surveillance pathway"/>
    <property type="evidence" value="ECO:0007669"/>
    <property type="project" value="TreeGrafter"/>
</dbReference>
<dbReference type="InterPro" id="IPR048565">
    <property type="entry name" value="S1_RRP4"/>
</dbReference>
<dbReference type="InterPro" id="IPR026699">
    <property type="entry name" value="Exosome_RNA_bind1/RRP40/RRP4"/>
</dbReference>
<evidence type="ECO:0000313" key="9">
    <source>
        <dbReference type="Proteomes" id="UP000187203"/>
    </source>
</evidence>
<evidence type="ECO:0000256" key="1">
    <source>
        <dbReference type="ARBA" id="ARBA00004123"/>
    </source>
</evidence>
<dbReference type="GO" id="GO:0071051">
    <property type="term" value="P:poly(A)-dependent snoRNA 3'-end processing"/>
    <property type="evidence" value="ECO:0007669"/>
    <property type="project" value="TreeGrafter"/>
</dbReference>
<dbReference type="Pfam" id="PF15985">
    <property type="entry name" value="KH_6"/>
    <property type="match status" value="1"/>
</dbReference>
<evidence type="ECO:0000256" key="4">
    <source>
        <dbReference type="ARBA" id="ARBA00022835"/>
    </source>
</evidence>
<dbReference type="GO" id="GO:0000467">
    <property type="term" value="P:exonucleolytic trimming to generate mature 3'-end of 5.8S rRNA from tricistronic rRNA transcript (SSU-rRNA, 5.8S rRNA, LSU-rRNA)"/>
    <property type="evidence" value="ECO:0007669"/>
    <property type="project" value="TreeGrafter"/>
</dbReference>
<keyword evidence="6" id="KW-0539">Nucleus</keyword>
<evidence type="ECO:0000256" key="6">
    <source>
        <dbReference type="ARBA" id="ARBA00023242"/>
    </source>
</evidence>
<keyword evidence="5" id="KW-0694">RNA-binding</keyword>
<dbReference type="InterPro" id="IPR003029">
    <property type="entry name" value="S1_domain"/>
</dbReference>
<dbReference type="OrthoDB" id="1650at2759"/>
<dbReference type="PANTHER" id="PTHR21321:SF4">
    <property type="entry name" value="EXOSOME COMPLEX COMPONENT RRP4"/>
    <property type="match status" value="1"/>
</dbReference>
<dbReference type="InterPro" id="IPR036612">
    <property type="entry name" value="KH_dom_type_1_sf"/>
</dbReference>
<dbReference type="GO" id="GO:0071035">
    <property type="term" value="P:nuclear polyadenylation-dependent rRNA catabolic process"/>
    <property type="evidence" value="ECO:0007669"/>
    <property type="project" value="TreeGrafter"/>
</dbReference>
<comment type="subcellular location">
    <subcellularLocation>
        <location evidence="1">Nucleus</location>
    </subcellularLocation>
</comment>
<dbReference type="GO" id="GO:0003723">
    <property type="term" value="F:RNA binding"/>
    <property type="evidence" value="ECO:0007669"/>
    <property type="project" value="UniProtKB-KW"/>
</dbReference>
<feature type="domain" description="S1 motif" evidence="7">
    <location>
        <begin position="90"/>
        <end position="170"/>
    </location>
</feature>
<gene>
    <name evidence="8" type="ORF">COLO4_22372</name>
</gene>
<dbReference type="AlphaFoldDB" id="A0A1R3IM89"/>
<dbReference type="Gene3D" id="2.40.50.140">
    <property type="entry name" value="Nucleic acid-binding proteins"/>
    <property type="match status" value="1"/>
</dbReference>
<reference evidence="9" key="1">
    <citation type="submission" date="2013-09" db="EMBL/GenBank/DDBJ databases">
        <title>Corchorus olitorius genome sequencing.</title>
        <authorList>
            <person name="Alam M."/>
            <person name="Haque M.S."/>
            <person name="Islam M.S."/>
            <person name="Emdad E.M."/>
            <person name="Islam M.M."/>
            <person name="Ahmed B."/>
            <person name="Halim A."/>
            <person name="Hossen Q.M.M."/>
            <person name="Hossain M.Z."/>
            <person name="Ahmed R."/>
            <person name="Khan M.M."/>
            <person name="Islam R."/>
            <person name="Rashid M.M."/>
            <person name="Khan S.A."/>
            <person name="Rahman M.S."/>
            <person name="Alam M."/>
            <person name="Yahiya A.S."/>
            <person name="Khan M.S."/>
            <person name="Azam M.S."/>
            <person name="Haque T."/>
            <person name="Lashkar M.Z.H."/>
            <person name="Akhand A.I."/>
            <person name="Morshed G."/>
            <person name="Roy S."/>
            <person name="Uddin K.S."/>
            <person name="Rabeya T."/>
            <person name="Hossain A.S."/>
            <person name="Chowdhury A."/>
            <person name="Snigdha A.R."/>
            <person name="Mortoza M.S."/>
            <person name="Matin S.A."/>
            <person name="Hoque S.M.E."/>
            <person name="Islam M.K."/>
            <person name="Roy D.K."/>
            <person name="Haider R."/>
            <person name="Moosa M.M."/>
            <person name="Elias S.M."/>
            <person name="Hasan A.M."/>
            <person name="Jahan S."/>
            <person name="Shafiuddin M."/>
            <person name="Mahmood N."/>
            <person name="Shommy N.S."/>
        </authorList>
    </citation>
    <scope>NUCLEOTIDE SEQUENCE [LARGE SCALE GENOMIC DNA]</scope>
    <source>
        <strain evidence="9">cv. O-4</strain>
    </source>
</reference>
<sequence>MRGLKLPLNQTQRIRLQRAFEKLQTLSAKANSDASVTVADSIQVNYEDAFLKGHGTTDLNGELVATVCGVVERVNKLVYVRGLRARYKPEVGDIVVGRIVEVAQKRWRLEINFTQDAVLMLSSMNMPDGIQRRRTALDELNMRSIFEENDVVCAEVRNFQHDGSLQLQARSQKYGKLEKGQLLIIDPYLVKKSKQHFHHLEQFGVDLILGRNGFIWVGEHVEVRDSMIIDQANSAEQSAVPEEKNPAYTSLEMRQHICRIANAIRVLSTLGFIMDAELIMQTVELSSSLNLNIHDMLGSEFHVLVAEREAERRSLMSKRKR</sequence>
<dbReference type="CDD" id="cd22525">
    <property type="entry name" value="KH-I_Rrp4_eukar"/>
    <property type="match status" value="1"/>
</dbReference>
<dbReference type="GO" id="GO:0000177">
    <property type="term" value="C:cytoplasmic exosome (RNase complex)"/>
    <property type="evidence" value="ECO:0007669"/>
    <property type="project" value="TreeGrafter"/>
</dbReference>
<dbReference type="GO" id="GO:0071034">
    <property type="term" value="P:CUT catabolic process"/>
    <property type="evidence" value="ECO:0007669"/>
    <property type="project" value="TreeGrafter"/>
</dbReference>
<name>A0A1R3IM89_9ROSI</name>
<dbReference type="SUPFAM" id="SSF50249">
    <property type="entry name" value="Nucleic acid-binding proteins"/>
    <property type="match status" value="1"/>
</dbReference>
<evidence type="ECO:0000256" key="3">
    <source>
        <dbReference type="ARBA" id="ARBA00022552"/>
    </source>
</evidence>
<evidence type="ECO:0000256" key="5">
    <source>
        <dbReference type="ARBA" id="ARBA00022884"/>
    </source>
</evidence>
<dbReference type="Pfam" id="PF21266">
    <property type="entry name" value="S1_RRP4"/>
    <property type="match status" value="1"/>
</dbReference>
<comment type="similarity">
    <text evidence="2">Belongs to the RRP4 family.</text>
</comment>
<evidence type="ECO:0000313" key="8">
    <source>
        <dbReference type="EMBL" id="OMO83704.1"/>
    </source>
</evidence>
<evidence type="ECO:0000256" key="2">
    <source>
        <dbReference type="ARBA" id="ARBA00009155"/>
    </source>
</evidence>
<dbReference type="SUPFAM" id="SSF54791">
    <property type="entry name" value="Eukaryotic type KH-domain (KH-domain type I)"/>
    <property type="match status" value="1"/>
</dbReference>
<dbReference type="SMART" id="SM00316">
    <property type="entry name" value="S1"/>
    <property type="match status" value="1"/>
</dbReference>
<comment type="caution">
    <text evidence="8">The sequence shown here is derived from an EMBL/GenBank/DDBJ whole genome shotgun (WGS) entry which is preliminary data.</text>
</comment>
<dbReference type="GO" id="GO:0000176">
    <property type="term" value="C:nuclear exosome (RNase complex)"/>
    <property type="evidence" value="ECO:0007669"/>
    <property type="project" value="TreeGrafter"/>
</dbReference>
<dbReference type="EMBL" id="AWUE01017954">
    <property type="protein sequence ID" value="OMO83704.1"/>
    <property type="molecule type" value="Genomic_DNA"/>
</dbReference>
<dbReference type="CDD" id="cd05789">
    <property type="entry name" value="S1_Rrp4"/>
    <property type="match status" value="1"/>
</dbReference>
<keyword evidence="3" id="KW-0698">rRNA processing</keyword>
<dbReference type="FunFam" id="2.40.50.140:FF:000038">
    <property type="entry name" value="Exosome complex component RRP4"/>
    <property type="match status" value="1"/>
</dbReference>
<dbReference type="GO" id="GO:0034475">
    <property type="term" value="P:U4 snRNA 3'-end processing"/>
    <property type="evidence" value="ECO:0007669"/>
    <property type="project" value="TreeGrafter"/>
</dbReference>
<evidence type="ECO:0000259" key="7">
    <source>
        <dbReference type="SMART" id="SM00316"/>
    </source>
</evidence>
<dbReference type="PANTHER" id="PTHR21321">
    <property type="entry name" value="PNAS-3 RELATED"/>
    <property type="match status" value="1"/>
</dbReference>
<dbReference type="Gene3D" id="2.40.50.100">
    <property type="match status" value="1"/>
</dbReference>
<accession>A0A1R3IM89</accession>
<proteinExistence type="inferred from homology"/>
<keyword evidence="9" id="KW-1185">Reference proteome</keyword>
<protein>
    <recommendedName>
        <fullName evidence="7">S1 motif domain-containing protein</fullName>
    </recommendedName>
</protein>
<dbReference type="SUPFAM" id="SSF110324">
    <property type="entry name" value="Ribosomal L27 protein-like"/>
    <property type="match status" value="1"/>
</dbReference>
<keyword evidence="4" id="KW-0271">Exosome</keyword>
<dbReference type="InterPro" id="IPR012340">
    <property type="entry name" value="NA-bd_OB-fold"/>
</dbReference>
<dbReference type="STRING" id="93759.A0A1R3IM89"/>